<dbReference type="STRING" id="1524460.IX84_07530"/>
<proteinExistence type="predicted"/>
<dbReference type="Pfam" id="PF05016">
    <property type="entry name" value="ParE_toxin"/>
    <property type="match status" value="1"/>
</dbReference>
<dbReference type="AlphaFoldDB" id="A0A098S7I0"/>
<organism evidence="2 3">
    <name type="scientific">Phaeodactylibacter xiamenensis</name>
    <dbReference type="NCBI Taxonomy" id="1524460"/>
    <lineage>
        <taxon>Bacteria</taxon>
        <taxon>Pseudomonadati</taxon>
        <taxon>Bacteroidota</taxon>
        <taxon>Saprospiria</taxon>
        <taxon>Saprospirales</taxon>
        <taxon>Haliscomenobacteraceae</taxon>
        <taxon>Phaeodactylibacter</taxon>
    </lineage>
</organism>
<sequence length="108" mass="12587">MVTYKVVVTPLAQDSLRRISDRIKEKQSAQIAAEVRKAIAKTIKSLAHFPESHEKEHYLCDDQQIYRRALQWDFRIIFSIDYEELMVAVVEVVHSSRSKEVTIKKIKG</sequence>
<accession>A0A098S7I0</accession>
<evidence type="ECO:0008006" key="4">
    <source>
        <dbReference type="Google" id="ProtNLM"/>
    </source>
</evidence>
<evidence type="ECO:0000313" key="2">
    <source>
        <dbReference type="EMBL" id="KGE88524.1"/>
    </source>
</evidence>
<comment type="caution">
    <text evidence="2">The sequence shown here is derived from an EMBL/GenBank/DDBJ whole genome shotgun (WGS) entry which is preliminary data.</text>
</comment>
<reference evidence="2 3" key="1">
    <citation type="journal article" date="2014" name="Int. J. Syst. Evol. Microbiol.">
        <title>Phaeodactylibacter xiamenensis gen. nov., sp. nov., a member of the family Saprospiraceae isolated from the marine alga Phaeodactylum tricornutum.</title>
        <authorList>
            <person name="Chen Z.Jr."/>
            <person name="Lei X."/>
            <person name="Lai Q."/>
            <person name="Li Y."/>
            <person name="Zhang B."/>
            <person name="Zhang J."/>
            <person name="Zhang H."/>
            <person name="Yang L."/>
            <person name="Zheng W."/>
            <person name="Tian Y."/>
            <person name="Yu Z."/>
            <person name="Xu H.Jr."/>
            <person name="Zheng T."/>
        </authorList>
    </citation>
    <scope>NUCLEOTIDE SEQUENCE [LARGE SCALE GENOMIC DNA]</scope>
    <source>
        <strain evidence="2 3">KD52</strain>
    </source>
</reference>
<protein>
    <recommendedName>
        <fullName evidence="4">Plasmid stabilization protein</fullName>
    </recommendedName>
</protein>
<dbReference type="SUPFAM" id="SSF143011">
    <property type="entry name" value="RelE-like"/>
    <property type="match status" value="1"/>
</dbReference>
<keyword evidence="3" id="KW-1185">Reference proteome</keyword>
<dbReference type="RefSeq" id="WP_044218108.1">
    <property type="nucleotide sequence ID" value="NZ_JBKAGJ010000006.1"/>
</dbReference>
<gene>
    <name evidence="2" type="ORF">IX84_07530</name>
</gene>
<dbReference type="Proteomes" id="UP000029736">
    <property type="component" value="Unassembled WGS sequence"/>
</dbReference>
<dbReference type="OrthoDB" id="826998at2"/>
<dbReference type="InterPro" id="IPR035093">
    <property type="entry name" value="RelE/ParE_toxin_dom_sf"/>
</dbReference>
<keyword evidence="1" id="KW-1277">Toxin-antitoxin system</keyword>
<dbReference type="Gene3D" id="3.30.2310.20">
    <property type="entry name" value="RelE-like"/>
    <property type="match status" value="1"/>
</dbReference>
<evidence type="ECO:0000256" key="1">
    <source>
        <dbReference type="ARBA" id="ARBA00022649"/>
    </source>
</evidence>
<evidence type="ECO:0000313" key="3">
    <source>
        <dbReference type="Proteomes" id="UP000029736"/>
    </source>
</evidence>
<dbReference type="InterPro" id="IPR007712">
    <property type="entry name" value="RelE/ParE_toxin"/>
</dbReference>
<name>A0A098S7I0_9BACT</name>
<dbReference type="EMBL" id="JPOS01000018">
    <property type="protein sequence ID" value="KGE88524.1"/>
    <property type="molecule type" value="Genomic_DNA"/>
</dbReference>